<feature type="transmembrane region" description="Helical" evidence="6">
    <location>
        <begin position="56"/>
        <end position="75"/>
    </location>
</feature>
<comment type="subcellular location">
    <subcellularLocation>
        <location evidence="1">Cell membrane</location>
        <topology evidence="1">Multi-pass membrane protein</topology>
    </subcellularLocation>
</comment>
<dbReference type="PANTHER" id="PTHR30250">
    <property type="entry name" value="PST FAMILY PREDICTED COLANIC ACID TRANSPORTER"/>
    <property type="match status" value="1"/>
</dbReference>
<feature type="transmembrane region" description="Helical" evidence="6">
    <location>
        <begin position="12"/>
        <end position="36"/>
    </location>
</feature>
<protein>
    <recommendedName>
        <fullName evidence="9">Membrane protein involved in the export of O-antigen and teichoic acid</fullName>
    </recommendedName>
</protein>
<dbReference type="AlphaFoldDB" id="A0A4R5F2N3"/>
<evidence type="ECO:0000256" key="1">
    <source>
        <dbReference type="ARBA" id="ARBA00004651"/>
    </source>
</evidence>
<keyword evidence="4 6" id="KW-1133">Transmembrane helix</keyword>
<dbReference type="Proteomes" id="UP000294814">
    <property type="component" value="Unassembled WGS sequence"/>
</dbReference>
<feature type="transmembrane region" description="Helical" evidence="6">
    <location>
        <begin position="367"/>
        <end position="386"/>
    </location>
</feature>
<keyword evidence="3 6" id="KW-0812">Transmembrane</keyword>
<feature type="transmembrane region" description="Helical" evidence="6">
    <location>
        <begin position="223"/>
        <end position="249"/>
    </location>
</feature>
<keyword evidence="5 6" id="KW-0472">Membrane</keyword>
<name>A0A4R5F2N3_9FLAO</name>
<feature type="transmembrane region" description="Helical" evidence="6">
    <location>
        <begin position="296"/>
        <end position="318"/>
    </location>
</feature>
<keyword evidence="2" id="KW-1003">Cell membrane</keyword>
<keyword evidence="8" id="KW-1185">Reference proteome</keyword>
<feature type="transmembrane region" description="Helical" evidence="6">
    <location>
        <begin position="154"/>
        <end position="171"/>
    </location>
</feature>
<dbReference type="EMBL" id="SMLG01000017">
    <property type="protein sequence ID" value="TDE41745.1"/>
    <property type="molecule type" value="Genomic_DNA"/>
</dbReference>
<evidence type="ECO:0000256" key="2">
    <source>
        <dbReference type="ARBA" id="ARBA00022475"/>
    </source>
</evidence>
<dbReference type="OrthoDB" id="3010387at2"/>
<sequence length="421" mass="47848">MKFLNKIDTSLFKDYALTFLSFTLVGVGNMLIYYFLPIFMTSVDSEIFAVYKKTSSLLLVILIGGMGVAIPKFVLENDKEKALLIFFIGFVFSIFITTIALFLFLFFPEYFGQILIGKDFLLKDILCLFAIIFSGIINSTIYSYFRGIYVVNKANLLLIIISLLQILFVLILRDIYIYIVVSSLSIVLISFSFLFSTSNFFLQIKRIKINEFLKFKKIMSYGLLRVPGDFALEGLTSLPVILTTSALGIAMGGQMAYAMTIFGLILAVMSPINFIMLPKVSIAMNIEKDFEKAQKIIKQSAIIILPLILVTCVVLFFLADFISSSIFHSNKPIILSKYIRFICFAVLPYSVYSLLRSVIDAWYKYPLNSFNCIISLFVFGVLHFILDSYENGLLISVLFGYTYLGFSTYVSYMKIFKKVKC</sequence>
<reference evidence="7 8" key="1">
    <citation type="submission" date="2019-03" db="EMBL/GenBank/DDBJ databases">
        <title>Novel species of Flavobacterium.</title>
        <authorList>
            <person name="Liu Q."/>
            <person name="Xin Y.-H."/>
        </authorList>
    </citation>
    <scope>NUCLEOTIDE SEQUENCE [LARGE SCALE GENOMIC DNA]</scope>
    <source>
        <strain evidence="7 8">LB3P52</strain>
    </source>
</reference>
<dbReference type="InterPro" id="IPR050833">
    <property type="entry name" value="Poly_Biosynth_Transport"/>
</dbReference>
<dbReference type="RefSeq" id="WP_131917432.1">
    <property type="nucleotide sequence ID" value="NZ_SMLG01000017.1"/>
</dbReference>
<feature type="transmembrane region" description="Helical" evidence="6">
    <location>
        <begin position="82"/>
        <end position="108"/>
    </location>
</feature>
<feature type="transmembrane region" description="Helical" evidence="6">
    <location>
        <begin position="392"/>
        <end position="412"/>
    </location>
</feature>
<feature type="transmembrane region" description="Helical" evidence="6">
    <location>
        <begin position="338"/>
        <end position="355"/>
    </location>
</feature>
<dbReference type="GO" id="GO:0005886">
    <property type="term" value="C:plasma membrane"/>
    <property type="evidence" value="ECO:0007669"/>
    <property type="project" value="UniProtKB-SubCell"/>
</dbReference>
<feature type="transmembrane region" description="Helical" evidence="6">
    <location>
        <begin position="255"/>
        <end position="275"/>
    </location>
</feature>
<organism evidence="7 8">
    <name type="scientific">Flavobacterium rhamnosiphilum</name>
    <dbReference type="NCBI Taxonomy" id="2541724"/>
    <lineage>
        <taxon>Bacteria</taxon>
        <taxon>Pseudomonadati</taxon>
        <taxon>Bacteroidota</taxon>
        <taxon>Flavobacteriia</taxon>
        <taxon>Flavobacteriales</taxon>
        <taxon>Flavobacteriaceae</taxon>
        <taxon>Flavobacterium</taxon>
    </lineage>
</organism>
<evidence type="ECO:0000313" key="8">
    <source>
        <dbReference type="Proteomes" id="UP000294814"/>
    </source>
</evidence>
<accession>A0A4R5F2N3</accession>
<evidence type="ECO:0000256" key="4">
    <source>
        <dbReference type="ARBA" id="ARBA00022989"/>
    </source>
</evidence>
<evidence type="ECO:0008006" key="9">
    <source>
        <dbReference type="Google" id="ProtNLM"/>
    </source>
</evidence>
<evidence type="ECO:0000256" key="3">
    <source>
        <dbReference type="ARBA" id="ARBA00022692"/>
    </source>
</evidence>
<evidence type="ECO:0000256" key="6">
    <source>
        <dbReference type="SAM" id="Phobius"/>
    </source>
</evidence>
<proteinExistence type="predicted"/>
<dbReference type="PANTHER" id="PTHR30250:SF11">
    <property type="entry name" value="O-ANTIGEN TRANSPORTER-RELATED"/>
    <property type="match status" value="1"/>
</dbReference>
<feature type="transmembrane region" description="Helical" evidence="6">
    <location>
        <begin position="177"/>
        <end position="202"/>
    </location>
</feature>
<feature type="transmembrane region" description="Helical" evidence="6">
    <location>
        <begin position="120"/>
        <end position="142"/>
    </location>
</feature>
<comment type="caution">
    <text evidence="7">The sequence shown here is derived from an EMBL/GenBank/DDBJ whole genome shotgun (WGS) entry which is preliminary data.</text>
</comment>
<evidence type="ECO:0000256" key="5">
    <source>
        <dbReference type="ARBA" id="ARBA00023136"/>
    </source>
</evidence>
<gene>
    <name evidence="7" type="ORF">E0I26_15915</name>
</gene>
<evidence type="ECO:0000313" key="7">
    <source>
        <dbReference type="EMBL" id="TDE41745.1"/>
    </source>
</evidence>